<dbReference type="InterPro" id="IPR001737">
    <property type="entry name" value="KsgA/Erm"/>
</dbReference>
<name>A0A9D1FDG3_9FIRM</name>
<keyword evidence="5 7" id="KW-0949">S-adenosyl-L-methionine</keyword>
<feature type="binding site" evidence="7 8">
    <location>
        <position position="100"/>
    </location>
    <ligand>
        <name>S-adenosyl-L-methionine</name>
        <dbReference type="ChEBI" id="CHEBI:59789"/>
    </ligand>
</feature>
<dbReference type="InterPro" id="IPR029063">
    <property type="entry name" value="SAM-dependent_MTases_sf"/>
</dbReference>
<evidence type="ECO:0000313" key="10">
    <source>
        <dbReference type="EMBL" id="HIS66286.1"/>
    </source>
</evidence>
<dbReference type="Gene3D" id="3.40.50.150">
    <property type="entry name" value="Vaccinia Virus protein VP39"/>
    <property type="match status" value="1"/>
</dbReference>
<evidence type="ECO:0000256" key="8">
    <source>
        <dbReference type="PROSITE-ProRule" id="PRU01026"/>
    </source>
</evidence>
<accession>A0A9D1FDG3</accession>
<dbReference type="PROSITE" id="PS51689">
    <property type="entry name" value="SAM_RNA_A_N6_MT"/>
    <property type="match status" value="1"/>
</dbReference>
<protein>
    <recommendedName>
        <fullName evidence="7">Ribosomal RNA small subunit methyltransferase A</fullName>
        <ecNumber evidence="7">2.1.1.182</ecNumber>
    </recommendedName>
    <alternativeName>
        <fullName evidence="7">16S rRNA (adenine(1518)-N(6)/adenine(1519)-N(6))-dimethyltransferase</fullName>
    </alternativeName>
    <alternativeName>
        <fullName evidence="7">16S rRNA dimethyladenosine transferase</fullName>
    </alternativeName>
    <alternativeName>
        <fullName evidence="7">16S rRNA dimethylase</fullName>
    </alternativeName>
    <alternativeName>
        <fullName evidence="7">S-adenosylmethionine-6-N', N'-adenosyl(rRNA) dimethyltransferase</fullName>
    </alternativeName>
</protein>
<dbReference type="PANTHER" id="PTHR11727:SF7">
    <property type="entry name" value="DIMETHYLADENOSINE TRANSFERASE-RELATED"/>
    <property type="match status" value="1"/>
</dbReference>
<evidence type="ECO:0000256" key="2">
    <source>
        <dbReference type="ARBA" id="ARBA00022552"/>
    </source>
</evidence>
<dbReference type="Pfam" id="PF00398">
    <property type="entry name" value="RrnaAD"/>
    <property type="match status" value="1"/>
</dbReference>
<dbReference type="NCBIfam" id="TIGR00755">
    <property type="entry name" value="ksgA"/>
    <property type="match status" value="1"/>
</dbReference>
<dbReference type="Proteomes" id="UP000824001">
    <property type="component" value="Unassembled WGS sequence"/>
</dbReference>
<feature type="binding site" evidence="7 8">
    <location>
        <position position="27"/>
    </location>
    <ligand>
        <name>S-adenosyl-L-methionine</name>
        <dbReference type="ChEBI" id="CHEBI:59789"/>
    </ligand>
</feature>
<organism evidence="10 11">
    <name type="scientific">Candidatus Scatomorpha merdipullorum</name>
    <dbReference type="NCBI Taxonomy" id="2840927"/>
    <lineage>
        <taxon>Bacteria</taxon>
        <taxon>Bacillati</taxon>
        <taxon>Bacillota</taxon>
        <taxon>Clostridia</taxon>
        <taxon>Eubacteriales</taxon>
        <taxon>Candidatus Scatomorpha</taxon>
    </lineage>
</organism>
<dbReference type="PANTHER" id="PTHR11727">
    <property type="entry name" value="DIMETHYLADENOSINE TRANSFERASE"/>
    <property type="match status" value="1"/>
</dbReference>
<feature type="binding site" evidence="7 8">
    <location>
        <position position="29"/>
    </location>
    <ligand>
        <name>S-adenosyl-L-methionine</name>
        <dbReference type="ChEBI" id="CHEBI:59789"/>
    </ligand>
</feature>
<dbReference type="Gene3D" id="1.10.8.100">
    <property type="entry name" value="Ribosomal RNA adenine dimethylase-like, domain 2"/>
    <property type="match status" value="1"/>
</dbReference>
<evidence type="ECO:0000256" key="7">
    <source>
        <dbReference type="HAMAP-Rule" id="MF_00607"/>
    </source>
</evidence>
<gene>
    <name evidence="7 10" type="primary">rsmA</name>
    <name evidence="7" type="synonym">ksgA</name>
    <name evidence="10" type="ORF">IAC18_01860</name>
</gene>
<proteinExistence type="inferred from homology"/>
<dbReference type="InterPro" id="IPR011530">
    <property type="entry name" value="rRNA_adenine_dimethylase"/>
</dbReference>
<evidence type="ECO:0000256" key="1">
    <source>
        <dbReference type="ARBA" id="ARBA00022490"/>
    </source>
</evidence>
<comment type="catalytic activity">
    <reaction evidence="7">
        <text>adenosine(1518)/adenosine(1519) in 16S rRNA + 4 S-adenosyl-L-methionine = N(6)-dimethyladenosine(1518)/N(6)-dimethyladenosine(1519) in 16S rRNA + 4 S-adenosyl-L-homocysteine + 4 H(+)</text>
        <dbReference type="Rhea" id="RHEA:19609"/>
        <dbReference type="Rhea" id="RHEA-COMP:10232"/>
        <dbReference type="Rhea" id="RHEA-COMP:10233"/>
        <dbReference type="ChEBI" id="CHEBI:15378"/>
        <dbReference type="ChEBI" id="CHEBI:57856"/>
        <dbReference type="ChEBI" id="CHEBI:59789"/>
        <dbReference type="ChEBI" id="CHEBI:74411"/>
        <dbReference type="ChEBI" id="CHEBI:74493"/>
        <dbReference type="EC" id="2.1.1.182"/>
    </reaction>
</comment>
<evidence type="ECO:0000256" key="4">
    <source>
        <dbReference type="ARBA" id="ARBA00022679"/>
    </source>
</evidence>
<dbReference type="SUPFAM" id="SSF53335">
    <property type="entry name" value="S-adenosyl-L-methionine-dependent methyltransferases"/>
    <property type="match status" value="1"/>
</dbReference>
<reference evidence="10" key="1">
    <citation type="submission" date="2020-10" db="EMBL/GenBank/DDBJ databases">
        <authorList>
            <person name="Gilroy R."/>
        </authorList>
    </citation>
    <scope>NUCLEOTIDE SEQUENCE</scope>
    <source>
        <strain evidence="10">ChiHjej10B9-9673</strain>
    </source>
</reference>
<comment type="caution">
    <text evidence="10">The sequence shown here is derived from an EMBL/GenBank/DDBJ whole genome shotgun (WGS) entry which is preliminary data.</text>
</comment>
<evidence type="ECO:0000256" key="5">
    <source>
        <dbReference type="ARBA" id="ARBA00022691"/>
    </source>
</evidence>
<dbReference type="CDD" id="cd02440">
    <property type="entry name" value="AdoMet_MTases"/>
    <property type="match status" value="1"/>
</dbReference>
<comment type="function">
    <text evidence="7">Specifically dimethylates two adjacent adenosines (A1518 and A1519) in the loop of a conserved hairpin near the 3'-end of 16S rRNA in the 30S particle. May play a critical role in biogenesis of 30S subunits.</text>
</comment>
<dbReference type="InterPro" id="IPR020598">
    <property type="entry name" value="rRNA_Ade_methylase_Trfase_N"/>
</dbReference>
<evidence type="ECO:0000259" key="9">
    <source>
        <dbReference type="SMART" id="SM00650"/>
    </source>
</evidence>
<dbReference type="InterPro" id="IPR020596">
    <property type="entry name" value="rRNA_Ade_Mease_Trfase_CS"/>
</dbReference>
<feature type="binding site" evidence="7 8">
    <location>
        <position position="124"/>
    </location>
    <ligand>
        <name>S-adenosyl-L-methionine</name>
        <dbReference type="ChEBI" id="CHEBI:59789"/>
    </ligand>
</feature>
<feature type="binding site" evidence="7 8">
    <location>
        <position position="54"/>
    </location>
    <ligand>
        <name>S-adenosyl-L-methionine</name>
        <dbReference type="ChEBI" id="CHEBI:59789"/>
    </ligand>
</feature>
<comment type="subcellular location">
    <subcellularLocation>
        <location evidence="7">Cytoplasm</location>
    </subcellularLocation>
</comment>
<keyword evidence="6 7" id="KW-0694">RNA-binding</keyword>
<evidence type="ECO:0000313" key="11">
    <source>
        <dbReference type="Proteomes" id="UP000824001"/>
    </source>
</evidence>
<dbReference type="EC" id="2.1.1.182" evidence="7"/>
<dbReference type="FunFam" id="3.40.50.150:FF:000023">
    <property type="entry name" value="Ribosomal RNA small subunit methyltransferase A"/>
    <property type="match status" value="1"/>
</dbReference>
<dbReference type="PROSITE" id="PS01131">
    <property type="entry name" value="RRNA_A_DIMETH"/>
    <property type="match status" value="1"/>
</dbReference>
<sequence length="287" mass="30960">MRLTSPAELKALLERHGFRFSKALGQNFLIEPSVPRRIAEASGADENTLALEVGPGVGCLTSELARRAKKVVAIELDNALRGVLDETLGGLENVEIVWGDAAKLDLAALVRERAGALRPVVCANLPYSVTTPLLAAFIEAGCFERMTVMIQREVAQRLAAAPGTKDYGAFTVFVNWHCEVKRLFDVPPECFMPRPRVTSSVVALTPRAEPPCAVRDEALMFRCVRAAFSQRRKTLSNALSNGLGGFERAEVLAALDAAGIDPRSRGETLSGADFARLSDALASLRAK</sequence>
<evidence type="ECO:0000256" key="3">
    <source>
        <dbReference type="ARBA" id="ARBA00022603"/>
    </source>
</evidence>
<dbReference type="GO" id="GO:0005829">
    <property type="term" value="C:cytosol"/>
    <property type="evidence" value="ECO:0007669"/>
    <property type="project" value="TreeGrafter"/>
</dbReference>
<keyword evidence="4 7" id="KW-0808">Transferase</keyword>
<comment type="similarity">
    <text evidence="7">Belongs to the class I-like SAM-binding methyltransferase superfamily. rRNA adenine N(6)-methyltransferase family. RsmA subfamily.</text>
</comment>
<dbReference type="SMART" id="SM00650">
    <property type="entry name" value="rADc"/>
    <property type="match status" value="1"/>
</dbReference>
<keyword evidence="3 7" id="KW-0489">Methyltransferase</keyword>
<dbReference type="AlphaFoldDB" id="A0A9D1FDG3"/>
<dbReference type="InterPro" id="IPR023165">
    <property type="entry name" value="rRNA_Ade_diMease-like_C"/>
</dbReference>
<evidence type="ECO:0000256" key="6">
    <source>
        <dbReference type="ARBA" id="ARBA00022884"/>
    </source>
</evidence>
<dbReference type="GO" id="GO:0052908">
    <property type="term" value="F:16S rRNA (adenine(1518)-N(6)/adenine(1519)-N(6))-dimethyltransferase activity"/>
    <property type="evidence" value="ECO:0007669"/>
    <property type="project" value="UniProtKB-EC"/>
</dbReference>
<feature type="binding site" evidence="7 8">
    <location>
        <position position="75"/>
    </location>
    <ligand>
        <name>S-adenosyl-L-methionine</name>
        <dbReference type="ChEBI" id="CHEBI:59789"/>
    </ligand>
</feature>
<keyword evidence="1 7" id="KW-0963">Cytoplasm</keyword>
<keyword evidence="2 7" id="KW-0698">rRNA processing</keyword>
<feature type="domain" description="Ribosomal RNA adenine methylase transferase N-terminal" evidence="9">
    <location>
        <begin position="34"/>
        <end position="208"/>
    </location>
</feature>
<dbReference type="EMBL" id="DVJK01000053">
    <property type="protein sequence ID" value="HIS66286.1"/>
    <property type="molecule type" value="Genomic_DNA"/>
</dbReference>
<dbReference type="HAMAP" id="MF_00607">
    <property type="entry name" value="16SrRNA_methyltr_A"/>
    <property type="match status" value="1"/>
</dbReference>
<dbReference type="GO" id="GO:0003723">
    <property type="term" value="F:RNA binding"/>
    <property type="evidence" value="ECO:0007669"/>
    <property type="project" value="UniProtKB-UniRule"/>
</dbReference>
<reference evidence="10" key="2">
    <citation type="journal article" date="2021" name="PeerJ">
        <title>Extensive microbial diversity within the chicken gut microbiome revealed by metagenomics and culture.</title>
        <authorList>
            <person name="Gilroy R."/>
            <person name="Ravi A."/>
            <person name="Getino M."/>
            <person name="Pursley I."/>
            <person name="Horton D.L."/>
            <person name="Alikhan N.F."/>
            <person name="Baker D."/>
            <person name="Gharbi K."/>
            <person name="Hall N."/>
            <person name="Watson M."/>
            <person name="Adriaenssens E.M."/>
            <person name="Foster-Nyarko E."/>
            <person name="Jarju S."/>
            <person name="Secka A."/>
            <person name="Antonio M."/>
            <person name="Oren A."/>
            <person name="Chaudhuri R.R."/>
            <person name="La Ragione R."/>
            <person name="Hildebrand F."/>
            <person name="Pallen M.J."/>
        </authorList>
    </citation>
    <scope>NUCLEOTIDE SEQUENCE</scope>
    <source>
        <strain evidence="10">ChiHjej10B9-9673</strain>
    </source>
</reference>